<evidence type="ECO:0000259" key="3">
    <source>
        <dbReference type="Pfam" id="PF21864"/>
    </source>
</evidence>
<dbReference type="Proteomes" id="UP000317650">
    <property type="component" value="Chromosome 5"/>
</dbReference>
<dbReference type="PANTHER" id="PTHR31346:SF5">
    <property type="entry name" value="MULTIPLE ORGANELLAR RNA EDITING FACTOR 1, MITOCHONDRIAL"/>
    <property type="match status" value="1"/>
</dbReference>
<dbReference type="GO" id="GO:0005739">
    <property type="term" value="C:mitochondrion"/>
    <property type="evidence" value="ECO:0007669"/>
    <property type="project" value="TreeGrafter"/>
</dbReference>
<evidence type="ECO:0000313" key="4">
    <source>
        <dbReference type="EMBL" id="THU66729.1"/>
    </source>
</evidence>
<keyword evidence="5" id="KW-1185">Reference proteome</keyword>
<reference evidence="4 5" key="1">
    <citation type="journal article" date="2019" name="Nat. Plants">
        <title>Genome sequencing of Musa balbisiana reveals subgenome evolution and function divergence in polyploid bananas.</title>
        <authorList>
            <person name="Yao X."/>
        </authorList>
    </citation>
    <scope>NUCLEOTIDE SEQUENCE [LARGE SCALE GENOMIC DNA]</scope>
    <source>
        <strain evidence="5">cv. DH-PKW</strain>
        <tissue evidence="4">Leaves</tissue>
    </source>
</reference>
<keyword evidence="2" id="KW-0472">Membrane</keyword>
<dbReference type="InterPro" id="IPR054059">
    <property type="entry name" value="MORF/ORRM1/DAG-like_MORF"/>
</dbReference>
<keyword evidence="2" id="KW-1133">Transmembrane helix</keyword>
<evidence type="ECO:0000256" key="1">
    <source>
        <dbReference type="ARBA" id="ARBA00022946"/>
    </source>
</evidence>
<comment type="caution">
    <text evidence="4">The sequence shown here is derived from an EMBL/GenBank/DDBJ whole genome shotgun (WGS) entry which is preliminary data.</text>
</comment>
<organism evidence="4 5">
    <name type="scientific">Musa balbisiana</name>
    <name type="common">Banana</name>
    <dbReference type="NCBI Taxonomy" id="52838"/>
    <lineage>
        <taxon>Eukaryota</taxon>
        <taxon>Viridiplantae</taxon>
        <taxon>Streptophyta</taxon>
        <taxon>Embryophyta</taxon>
        <taxon>Tracheophyta</taxon>
        <taxon>Spermatophyta</taxon>
        <taxon>Magnoliopsida</taxon>
        <taxon>Liliopsida</taxon>
        <taxon>Zingiberales</taxon>
        <taxon>Musaceae</taxon>
        <taxon>Musa</taxon>
    </lineage>
</organism>
<dbReference type="EMBL" id="PYDT01000003">
    <property type="protein sequence ID" value="THU66729.1"/>
    <property type="molecule type" value="Genomic_DNA"/>
</dbReference>
<proteinExistence type="predicted"/>
<protein>
    <recommendedName>
        <fullName evidence="3">MORF/ORRM1/DAG-like MORF domain-containing protein</fullName>
    </recommendedName>
</protein>
<evidence type="ECO:0000313" key="5">
    <source>
        <dbReference type="Proteomes" id="UP000317650"/>
    </source>
</evidence>
<dbReference type="PANTHER" id="PTHR31346">
    <property type="entry name" value="MULTIPLE ORGANELLAR RNA EDITING FACTOR 2, CHLOROPLASTIC-RELATED-RELATED"/>
    <property type="match status" value="1"/>
</dbReference>
<dbReference type="InterPro" id="IPR039206">
    <property type="entry name" value="MORF/ORRM1/DAG-like"/>
</dbReference>
<dbReference type="AlphaFoldDB" id="A0A4S8JWS7"/>
<evidence type="ECO:0000256" key="2">
    <source>
        <dbReference type="SAM" id="Phobius"/>
    </source>
</evidence>
<sequence>MIETYIQTLARVVDKVEEAKKRMYAFSTTTYHGFQAVMTKEMSEKFCGLHGVVFILPDSYIDPVNKENEGLHFSFLTSFLVWFWLIKVTNMITVLLLQGLQSNMVGKVE</sequence>
<dbReference type="STRING" id="52838.A0A4S8JWS7"/>
<dbReference type="GO" id="GO:0016554">
    <property type="term" value="P:cytidine to uridine editing"/>
    <property type="evidence" value="ECO:0007669"/>
    <property type="project" value="InterPro"/>
</dbReference>
<keyword evidence="1" id="KW-0809">Transit peptide</keyword>
<gene>
    <name evidence="4" type="ORF">C4D60_Mb05t17270</name>
</gene>
<feature type="transmembrane region" description="Helical" evidence="2">
    <location>
        <begin position="73"/>
        <end position="97"/>
    </location>
</feature>
<feature type="domain" description="MORF/ORRM1/DAG-like MORF" evidence="3">
    <location>
        <begin position="1"/>
        <end position="70"/>
    </location>
</feature>
<keyword evidence="2" id="KW-0812">Transmembrane</keyword>
<dbReference type="GO" id="GO:0080156">
    <property type="term" value="P:mitochondrial mRNA modification"/>
    <property type="evidence" value="ECO:0007669"/>
    <property type="project" value="TreeGrafter"/>
</dbReference>
<dbReference type="Pfam" id="PF21864">
    <property type="entry name" value="MORF_dom"/>
    <property type="match status" value="1"/>
</dbReference>
<accession>A0A4S8JWS7</accession>
<name>A0A4S8JWS7_MUSBA</name>